<protein>
    <submittedName>
        <fullName evidence="9">ETC complex I subunit conserved region-domain-containing protein</fullName>
    </submittedName>
</protein>
<dbReference type="Proteomes" id="UP001303473">
    <property type="component" value="Unassembled WGS sequence"/>
</dbReference>
<gene>
    <name evidence="9" type="ORF">QBC46DRAFT_384756</name>
</gene>
<dbReference type="EMBL" id="MU853793">
    <property type="protein sequence ID" value="KAK3940675.1"/>
    <property type="molecule type" value="Genomic_DNA"/>
</dbReference>
<name>A0AAN6N7P9_9PEZI</name>
<dbReference type="PANTHER" id="PTHR12653">
    <property type="entry name" value="NADH-UBIQUINONE OXIDOREDUCTASE 13 KD-B SUBUNIT"/>
    <property type="match status" value="1"/>
</dbReference>
<accession>A0AAN6N7P9</accession>
<evidence type="ECO:0000256" key="6">
    <source>
        <dbReference type="ARBA" id="ARBA00022982"/>
    </source>
</evidence>
<evidence type="ECO:0000313" key="10">
    <source>
        <dbReference type="Proteomes" id="UP001303473"/>
    </source>
</evidence>
<evidence type="ECO:0000256" key="2">
    <source>
        <dbReference type="ARBA" id="ARBA00010261"/>
    </source>
</evidence>
<evidence type="ECO:0000256" key="3">
    <source>
        <dbReference type="ARBA" id="ARBA00022448"/>
    </source>
</evidence>
<evidence type="ECO:0000256" key="5">
    <source>
        <dbReference type="ARBA" id="ARBA00022792"/>
    </source>
</evidence>
<evidence type="ECO:0000256" key="8">
    <source>
        <dbReference type="ARBA" id="ARBA00023136"/>
    </source>
</evidence>
<organism evidence="9 10">
    <name type="scientific">Diplogelasinospora grovesii</name>
    <dbReference type="NCBI Taxonomy" id="303347"/>
    <lineage>
        <taxon>Eukaryota</taxon>
        <taxon>Fungi</taxon>
        <taxon>Dikarya</taxon>
        <taxon>Ascomycota</taxon>
        <taxon>Pezizomycotina</taxon>
        <taxon>Sordariomycetes</taxon>
        <taxon>Sordariomycetidae</taxon>
        <taxon>Sordariales</taxon>
        <taxon>Diplogelasinosporaceae</taxon>
        <taxon>Diplogelasinospora</taxon>
    </lineage>
</organism>
<dbReference type="GO" id="GO:0005743">
    <property type="term" value="C:mitochondrial inner membrane"/>
    <property type="evidence" value="ECO:0007669"/>
    <property type="project" value="UniProtKB-SubCell"/>
</dbReference>
<dbReference type="PANTHER" id="PTHR12653:SF0">
    <property type="entry name" value="NADH DEHYDROGENASE [UBIQUINONE] 1 ALPHA SUBCOMPLEX SUBUNIT 5"/>
    <property type="match status" value="1"/>
</dbReference>
<dbReference type="Pfam" id="PF04716">
    <property type="entry name" value="ETC_C1_NDUFA5"/>
    <property type="match status" value="1"/>
</dbReference>
<evidence type="ECO:0000256" key="7">
    <source>
        <dbReference type="ARBA" id="ARBA00023128"/>
    </source>
</evidence>
<comment type="similarity">
    <text evidence="2">Belongs to the complex I NDUFA5 subunit family.</text>
</comment>
<evidence type="ECO:0000256" key="1">
    <source>
        <dbReference type="ARBA" id="ARBA00004443"/>
    </source>
</evidence>
<evidence type="ECO:0000256" key="4">
    <source>
        <dbReference type="ARBA" id="ARBA00022660"/>
    </source>
</evidence>
<comment type="caution">
    <text evidence="9">The sequence shown here is derived from an EMBL/GenBank/DDBJ whole genome shotgun (WGS) entry which is preliminary data.</text>
</comment>
<keyword evidence="7" id="KW-0496">Mitochondrion</keyword>
<keyword evidence="8" id="KW-0472">Membrane</keyword>
<keyword evidence="5" id="KW-0999">Mitochondrion inner membrane</keyword>
<dbReference type="AlphaFoldDB" id="A0AAN6N7P9"/>
<keyword evidence="10" id="KW-1185">Reference proteome</keyword>
<keyword evidence="3" id="KW-0813">Transport</keyword>
<evidence type="ECO:0000313" key="9">
    <source>
        <dbReference type="EMBL" id="KAK3940675.1"/>
    </source>
</evidence>
<proteinExistence type="inferred from homology"/>
<dbReference type="InterPro" id="IPR006806">
    <property type="entry name" value="NDUFA5"/>
</dbReference>
<sequence length="245" mass="27777">MRPAFRLLQATVRSGGRYLEPGTPTGLTGLYTHASPRSTLLYLYSSTLDKLKAGVPEHSLYRQSVEALTKHRMSLVESVIPPGYEAWAEKARKLLKEHPERFNVVSSASVDGAAASRVERGGQVFLIRHLPKEEDMRYQEWDGEIDEGPELEGSRSLDEKRDLELLAQRSDMHDSDKVEWESEPQLTAEQVYELEHKIGAGLIEEVVQVAEGELKLVDTMIQAKAWEDLEEKPAEGQWVYFERKA</sequence>
<dbReference type="GO" id="GO:0022904">
    <property type="term" value="P:respiratory electron transport chain"/>
    <property type="evidence" value="ECO:0007669"/>
    <property type="project" value="InterPro"/>
</dbReference>
<comment type="subcellular location">
    <subcellularLocation>
        <location evidence="1">Mitochondrion inner membrane</location>
        <topology evidence="1">Peripheral membrane protein</topology>
        <orientation evidence="1">Matrix side</orientation>
    </subcellularLocation>
</comment>
<reference evidence="10" key="1">
    <citation type="journal article" date="2023" name="Mol. Phylogenet. Evol.">
        <title>Genome-scale phylogeny and comparative genomics of the fungal order Sordariales.</title>
        <authorList>
            <person name="Hensen N."/>
            <person name="Bonometti L."/>
            <person name="Westerberg I."/>
            <person name="Brannstrom I.O."/>
            <person name="Guillou S."/>
            <person name="Cros-Aarteil S."/>
            <person name="Calhoun S."/>
            <person name="Haridas S."/>
            <person name="Kuo A."/>
            <person name="Mondo S."/>
            <person name="Pangilinan J."/>
            <person name="Riley R."/>
            <person name="LaButti K."/>
            <person name="Andreopoulos B."/>
            <person name="Lipzen A."/>
            <person name="Chen C."/>
            <person name="Yan M."/>
            <person name="Daum C."/>
            <person name="Ng V."/>
            <person name="Clum A."/>
            <person name="Steindorff A."/>
            <person name="Ohm R.A."/>
            <person name="Martin F."/>
            <person name="Silar P."/>
            <person name="Natvig D.O."/>
            <person name="Lalanne C."/>
            <person name="Gautier V."/>
            <person name="Ament-Velasquez S.L."/>
            <person name="Kruys A."/>
            <person name="Hutchinson M.I."/>
            <person name="Powell A.J."/>
            <person name="Barry K."/>
            <person name="Miller A.N."/>
            <person name="Grigoriev I.V."/>
            <person name="Debuchy R."/>
            <person name="Gladieux P."/>
            <person name="Hiltunen Thoren M."/>
            <person name="Johannesson H."/>
        </authorList>
    </citation>
    <scope>NUCLEOTIDE SEQUENCE [LARGE SCALE GENOMIC DNA]</scope>
    <source>
        <strain evidence="10">CBS 340.73</strain>
    </source>
</reference>
<keyword evidence="6" id="KW-0249">Electron transport</keyword>
<keyword evidence="4" id="KW-0679">Respiratory chain</keyword>